<dbReference type="SUPFAM" id="SSF51735">
    <property type="entry name" value="NAD(P)-binding Rossmann-fold domains"/>
    <property type="match status" value="1"/>
</dbReference>
<name>A0A1N6EVK9_9SPHN</name>
<dbReference type="EMBL" id="FSQW01000002">
    <property type="protein sequence ID" value="SIN86994.1"/>
    <property type="molecule type" value="Genomic_DNA"/>
</dbReference>
<dbReference type="InterPro" id="IPR002347">
    <property type="entry name" value="SDR_fam"/>
</dbReference>
<dbReference type="GO" id="GO:0032787">
    <property type="term" value="P:monocarboxylic acid metabolic process"/>
    <property type="evidence" value="ECO:0007669"/>
    <property type="project" value="UniProtKB-ARBA"/>
</dbReference>
<dbReference type="FunFam" id="3.40.50.720:FF:000084">
    <property type="entry name" value="Short-chain dehydrogenase reductase"/>
    <property type="match status" value="1"/>
</dbReference>
<reference evidence="3" key="1">
    <citation type="submission" date="2016-11" db="EMBL/GenBank/DDBJ databases">
        <authorList>
            <person name="Varghese N."/>
            <person name="Submissions S."/>
        </authorList>
    </citation>
    <scope>NUCLEOTIDE SEQUENCE [LARGE SCALE GENOMIC DNA]</scope>
    <source>
        <strain evidence="3">DSM 22363</strain>
    </source>
</reference>
<gene>
    <name evidence="2" type="ORF">SAMN02745824_2107</name>
</gene>
<dbReference type="RefSeq" id="WP_074205196.1">
    <property type="nucleotide sequence ID" value="NZ_FSQW01000002.1"/>
</dbReference>
<dbReference type="GO" id="GO:0003858">
    <property type="term" value="F:3-hydroxybutyrate dehydrogenase activity"/>
    <property type="evidence" value="ECO:0007669"/>
    <property type="project" value="InterPro"/>
</dbReference>
<dbReference type="STRING" id="1123272.SAMN02745824_2107"/>
<dbReference type="Proteomes" id="UP000185192">
    <property type="component" value="Unassembled WGS sequence"/>
</dbReference>
<organism evidence="2 3">
    <name type="scientific">Parasphingorhabdus marina DSM 22363</name>
    <dbReference type="NCBI Taxonomy" id="1123272"/>
    <lineage>
        <taxon>Bacteria</taxon>
        <taxon>Pseudomonadati</taxon>
        <taxon>Pseudomonadota</taxon>
        <taxon>Alphaproteobacteria</taxon>
        <taxon>Sphingomonadales</taxon>
        <taxon>Sphingomonadaceae</taxon>
        <taxon>Parasphingorhabdus</taxon>
    </lineage>
</organism>
<dbReference type="OrthoDB" id="9804774at2"/>
<dbReference type="Pfam" id="PF13561">
    <property type="entry name" value="adh_short_C2"/>
    <property type="match status" value="1"/>
</dbReference>
<comment type="similarity">
    <text evidence="1">Belongs to the short-chain dehydrogenases/reductases (SDR) family.</text>
</comment>
<accession>A0A1N6EVK9</accession>
<dbReference type="PANTHER" id="PTHR42879">
    <property type="entry name" value="3-OXOACYL-(ACYL-CARRIER-PROTEIN) REDUCTASE"/>
    <property type="match status" value="1"/>
</dbReference>
<keyword evidence="3" id="KW-1185">Reference proteome</keyword>
<dbReference type="InterPro" id="IPR050259">
    <property type="entry name" value="SDR"/>
</dbReference>
<protein>
    <submittedName>
        <fullName evidence="2">3-hydroxybutyrate dehydrogenase</fullName>
    </submittedName>
</protein>
<dbReference type="NCBIfam" id="NF009093">
    <property type="entry name" value="PRK12429.1"/>
    <property type="match status" value="1"/>
</dbReference>
<dbReference type="Gene3D" id="3.40.50.720">
    <property type="entry name" value="NAD(P)-binding Rossmann-like Domain"/>
    <property type="match status" value="1"/>
</dbReference>
<proteinExistence type="inferred from homology"/>
<dbReference type="InterPro" id="IPR036291">
    <property type="entry name" value="NAD(P)-bd_dom_sf"/>
</dbReference>
<dbReference type="NCBIfam" id="TIGR01963">
    <property type="entry name" value="PHB_DH"/>
    <property type="match status" value="1"/>
</dbReference>
<dbReference type="PANTHER" id="PTHR42879:SF2">
    <property type="entry name" value="3-OXOACYL-[ACYL-CARRIER-PROTEIN] REDUCTASE FABG"/>
    <property type="match status" value="1"/>
</dbReference>
<dbReference type="InterPro" id="IPR020904">
    <property type="entry name" value="Sc_DH/Rdtase_CS"/>
</dbReference>
<dbReference type="AlphaFoldDB" id="A0A1N6EVK9"/>
<dbReference type="PROSITE" id="PS00061">
    <property type="entry name" value="ADH_SHORT"/>
    <property type="match status" value="1"/>
</dbReference>
<dbReference type="PRINTS" id="PR00081">
    <property type="entry name" value="GDHRDH"/>
</dbReference>
<evidence type="ECO:0000313" key="2">
    <source>
        <dbReference type="EMBL" id="SIN86994.1"/>
    </source>
</evidence>
<dbReference type="PRINTS" id="PR00080">
    <property type="entry name" value="SDRFAMILY"/>
</dbReference>
<dbReference type="InterPro" id="IPR011294">
    <property type="entry name" value="3-OHbutyrate_DH"/>
</dbReference>
<evidence type="ECO:0000313" key="3">
    <source>
        <dbReference type="Proteomes" id="UP000185192"/>
    </source>
</evidence>
<evidence type="ECO:0000256" key="1">
    <source>
        <dbReference type="ARBA" id="ARBA00006484"/>
    </source>
</evidence>
<sequence length="261" mass="27514">MFLKGKTALITGSTSGIGGGYAKALAAEGAAVMINGFGDSGEIETLRTELESLSGAGALYSDADMTKPEQIRAMAEQCADELGPVDILVNNAGIQHVAPVDEFPEDKWNAIMDIIMNSAFHTTKAVLPGMKERGWGRIINTGSMHSKVASPFKSAYNAAKHAIAGFSKTVALEVAQQGITVNTISPGYTWTPLIEGQIPDTMKVRGLSREEVINDVLLAGQPSKEFVQIDQIAALAVFLCKDEASAITGANISIDGGWTAQ</sequence>